<dbReference type="Gene3D" id="3.40.50.10610">
    <property type="entry name" value="ABC-type transport auxiliary lipoprotein component"/>
    <property type="match status" value="1"/>
</dbReference>
<keyword evidence="1" id="KW-0732">Signal</keyword>
<evidence type="ECO:0000313" key="4">
    <source>
        <dbReference type="Proteomes" id="UP000501891"/>
    </source>
</evidence>
<dbReference type="EMBL" id="CP051775">
    <property type="protein sequence ID" value="QJE73152.1"/>
    <property type="molecule type" value="Genomic_DNA"/>
</dbReference>
<evidence type="ECO:0000256" key="1">
    <source>
        <dbReference type="SAM" id="SignalP"/>
    </source>
</evidence>
<feature type="chain" id="PRO_5032278829" description="ABC-type transport auxiliary lipoprotein component domain-containing protein" evidence="1">
    <location>
        <begin position="27"/>
        <end position="225"/>
    </location>
</feature>
<feature type="domain" description="ABC-type transport auxiliary lipoprotein component" evidence="2">
    <location>
        <begin position="39"/>
        <end position="203"/>
    </location>
</feature>
<dbReference type="InterPro" id="IPR005586">
    <property type="entry name" value="ABC_trans_aux"/>
</dbReference>
<dbReference type="Proteomes" id="UP000501891">
    <property type="component" value="Chromosome"/>
</dbReference>
<dbReference type="SUPFAM" id="SSF159594">
    <property type="entry name" value="XCC0632-like"/>
    <property type="match status" value="1"/>
</dbReference>
<name>A0A858R7B7_9PROT</name>
<dbReference type="Pfam" id="PF03886">
    <property type="entry name" value="ABC_trans_aux"/>
    <property type="match status" value="1"/>
</dbReference>
<keyword evidence="4" id="KW-1185">Reference proteome</keyword>
<organism evidence="3 4">
    <name type="scientific">Aerophototrophica crusticola</name>
    <dbReference type="NCBI Taxonomy" id="1709002"/>
    <lineage>
        <taxon>Bacteria</taxon>
        <taxon>Pseudomonadati</taxon>
        <taxon>Pseudomonadota</taxon>
        <taxon>Alphaproteobacteria</taxon>
        <taxon>Rhodospirillales</taxon>
        <taxon>Rhodospirillaceae</taxon>
        <taxon>Aerophototrophica</taxon>
    </lineage>
</organism>
<evidence type="ECO:0000259" key="2">
    <source>
        <dbReference type="Pfam" id="PF03886"/>
    </source>
</evidence>
<evidence type="ECO:0000313" key="3">
    <source>
        <dbReference type="EMBL" id="QJE73152.1"/>
    </source>
</evidence>
<reference evidence="3" key="1">
    <citation type="submission" date="2020-04" db="EMBL/GenBank/DDBJ databases">
        <title>A desert anoxygenic phototrophic bacterium fixes CO2 using RubisCO under aerobic conditions.</title>
        <authorList>
            <person name="Tang K."/>
        </authorList>
    </citation>
    <scope>NUCLEOTIDE SEQUENCE [LARGE SCALE GENOMIC DNA]</scope>
    <source>
        <strain evidence="3">MIMtkB3</strain>
    </source>
</reference>
<sequence length="225" mass="24120">MTPTPRLSRRGLLAAAAALPLAGCNATRLLDAGRPPNLYTLTPAREFSAGLPRVPWQLLVETPLSNTAINTTRIALGQDGNRITYFADANWIDTAPEMVQLLLVESLENSNRIVAVGIEASGLRSDFVLKTDLRDFAADYGAGAPGTGIPAAMVRINAKLVRMPRRTIVASDTFEAQVPAAGPNFAQVIQAFDTALETVLRRVVEWTLRQGAANTDLDPLATASR</sequence>
<proteinExistence type="predicted"/>
<feature type="signal peptide" evidence="1">
    <location>
        <begin position="1"/>
        <end position="26"/>
    </location>
</feature>
<gene>
    <name evidence="3" type="ORF">HHL28_08685</name>
</gene>
<dbReference type="AlphaFoldDB" id="A0A858R7B7"/>
<accession>A0A858R7B7</accession>
<protein>
    <recommendedName>
        <fullName evidence="2">ABC-type transport auxiliary lipoprotein component domain-containing protein</fullName>
    </recommendedName>
</protein>
<dbReference type="KEGG" id="acru:HHL28_08685"/>